<dbReference type="Gene3D" id="1.10.287.130">
    <property type="match status" value="1"/>
</dbReference>
<dbReference type="PROSITE" id="PS50109">
    <property type="entry name" value="HIS_KIN"/>
    <property type="match status" value="1"/>
</dbReference>
<sequence>MEKLKSSLAAKITAVVLVIVSLLLLVAGFTGMAAMDAVGGYQTGKEEMLGKAYEQIGKNYSVIALADYLEQYEADEQMMSNFYYGIVKAKDRNEVDFTNPDSYVATNFADIPDFEKLQVEEYDIGEDSYFEIGKNGILDSYYVNNASNYTNMEYRIDEWLYDLRTETFYARTEESKLFPVSLDNGTIYVLRDGAIDDEFSLTGFHMETIIASETTQEGDVYRRWKEDAILVFNDSNEELSLRDVVIVDETLDMEEHYGEVQKQSPDYISHALGTTFLGIRYKNKSEHYMVASYVNEPLIGAQTFDNGDMFIQAKLCIDFAYQMRYVGVVIAVISLIVLLVSFFFLMASAGHHRGKNGISPWFMDYVPLDLYAAGVCLAETAIIFLVAVYMDAISGWGGNRFSGIFSTAVILLCVIVLALLIVIAYCMSFAVRVKLGKWWRHTLVYLLLKKCLHMLAKCLRLCRSVVQSVFSSMTLLWKAWFLLGGLAFLEFVALEVYWADARLMMFWLMEKIVLYPVMILALMQLKRLQKGARQIAGGQLDYQIDTSHMFWEIRKHGEYLNDIGHGMNSAVNERMKSEHFKTELITNVSHDIKTPLTSIINYVDLLQKEEIDNPTVHEYLEVLHRQSARLKKLIEDLMEASKASTGSLHVMMEKCDAGVMLIQTVGEFEERLMAEQIELQIKKPDTGVFIEADHRHLWRVFDNLMNNICKYAQPSTRAYVNLDQIGPQVMITFRNISRYQLNISSEELMERFVRGDSSRNTEGSGLGISIAKSLTELMDGTFALTVDGDLFKVVLTFPVYGAEKMVPLHSAQQLIGDRNAFEKPDKGDARIMDGIASGIQNAGAYAAEFGQGVADKTGRAVRRAGKYAHQVRQAIRQVKEEEAQLRQADDRMKRNPDEKE</sequence>
<reference evidence="17 18" key="1">
    <citation type="journal article" date="2014" name="Genome Announc.">
        <title>Draft genome sequences of the altered schaedler flora, a defined bacterial community from gnotobiotic mice.</title>
        <authorList>
            <person name="Wannemuehler M.J."/>
            <person name="Overstreet A.M."/>
            <person name="Ward D.V."/>
            <person name="Phillips G.J."/>
        </authorList>
    </citation>
    <scope>NUCLEOTIDE SEQUENCE [LARGE SCALE GENOMIC DNA]</scope>
    <source>
        <strain evidence="17 18">ASF492</strain>
    </source>
</reference>
<dbReference type="PANTHER" id="PTHR45528">
    <property type="entry name" value="SENSOR HISTIDINE KINASE CPXA"/>
    <property type="match status" value="1"/>
</dbReference>
<dbReference type="eggNOG" id="COG2205">
    <property type="taxonomic scope" value="Bacteria"/>
</dbReference>
<keyword evidence="8" id="KW-0547">Nucleotide-binding</keyword>
<evidence type="ECO:0000256" key="1">
    <source>
        <dbReference type="ARBA" id="ARBA00000085"/>
    </source>
</evidence>
<evidence type="ECO:0000256" key="3">
    <source>
        <dbReference type="ARBA" id="ARBA00012438"/>
    </source>
</evidence>
<evidence type="ECO:0000256" key="8">
    <source>
        <dbReference type="ARBA" id="ARBA00022741"/>
    </source>
</evidence>
<keyword evidence="9" id="KW-0418">Kinase</keyword>
<comment type="catalytic activity">
    <reaction evidence="1">
        <text>ATP + protein L-histidine = ADP + protein N-phospho-L-histidine.</text>
        <dbReference type="EC" id="2.7.13.3"/>
    </reaction>
</comment>
<dbReference type="InterPro" id="IPR050398">
    <property type="entry name" value="HssS/ArlS-like"/>
</dbReference>
<dbReference type="AlphaFoldDB" id="N2BD38"/>
<dbReference type="PATRIC" id="fig|1235802.3.peg.789"/>
<protein>
    <recommendedName>
        <fullName evidence="3">histidine kinase</fullName>
        <ecNumber evidence="3">2.7.13.3</ecNumber>
    </recommendedName>
</protein>
<gene>
    <name evidence="17" type="ORF">C823_00735</name>
</gene>
<feature type="transmembrane region" description="Helical" evidence="15">
    <location>
        <begin position="402"/>
        <end position="431"/>
    </location>
</feature>
<evidence type="ECO:0000256" key="5">
    <source>
        <dbReference type="ARBA" id="ARBA00022553"/>
    </source>
</evidence>
<dbReference type="InterPro" id="IPR005467">
    <property type="entry name" value="His_kinase_dom"/>
</dbReference>
<dbReference type="InterPro" id="IPR036890">
    <property type="entry name" value="HATPase_C_sf"/>
</dbReference>
<keyword evidence="7 15" id="KW-0812">Transmembrane</keyword>
<dbReference type="InterPro" id="IPR003594">
    <property type="entry name" value="HATPase_dom"/>
</dbReference>
<accession>N2BD38</accession>
<keyword evidence="12" id="KW-0902">Two-component regulatory system</keyword>
<dbReference type="InterPro" id="IPR036097">
    <property type="entry name" value="HisK_dim/P_sf"/>
</dbReference>
<dbReference type="FunFam" id="1.10.287.130:FF:000008">
    <property type="entry name" value="Two-component sensor histidine kinase"/>
    <property type="match status" value="1"/>
</dbReference>
<keyword evidence="13 15" id="KW-0472">Membrane</keyword>
<dbReference type="GO" id="GO:0005886">
    <property type="term" value="C:plasma membrane"/>
    <property type="evidence" value="ECO:0007669"/>
    <property type="project" value="UniProtKB-SubCell"/>
</dbReference>
<keyword evidence="6" id="KW-0808">Transferase</keyword>
<evidence type="ECO:0000313" key="18">
    <source>
        <dbReference type="Proteomes" id="UP000012589"/>
    </source>
</evidence>
<dbReference type="GO" id="GO:0000155">
    <property type="term" value="F:phosphorelay sensor kinase activity"/>
    <property type="evidence" value="ECO:0007669"/>
    <property type="project" value="InterPro"/>
</dbReference>
<feature type="transmembrane region" description="Helical" evidence="15">
    <location>
        <begin position="479"/>
        <end position="498"/>
    </location>
</feature>
<evidence type="ECO:0000313" key="17">
    <source>
        <dbReference type="EMBL" id="EMZ36368.1"/>
    </source>
</evidence>
<feature type="region of interest" description="Disordered" evidence="14">
    <location>
        <begin position="878"/>
        <end position="900"/>
    </location>
</feature>
<dbReference type="EMBL" id="AQFT01000023">
    <property type="protein sequence ID" value="EMZ36368.1"/>
    <property type="molecule type" value="Genomic_DNA"/>
</dbReference>
<dbReference type="STRING" id="1235802.C823_00735"/>
<dbReference type="InterPro" id="IPR003661">
    <property type="entry name" value="HisK_dim/P_dom"/>
</dbReference>
<evidence type="ECO:0000256" key="15">
    <source>
        <dbReference type="SAM" id="Phobius"/>
    </source>
</evidence>
<dbReference type="SUPFAM" id="SSF47384">
    <property type="entry name" value="Homodimeric domain of signal transducing histidine kinase"/>
    <property type="match status" value="1"/>
</dbReference>
<dbReference type="Gene3D" id="3.30.565.10">
    <property type="entry name" value="Histidine kinase-like ATPase, C-terminal domain"/>
    <property type="match status" value="1"/>
</dbReference>
<feature type="transmembrane region" description="Helical" evidence="15">
    <location>
        <begin position="368"/>
        <end position="390"/>
    </location>
</feature>
<dbReference type="SUPFAM" id="SSF55874">
    <property type="entry name" value="ATPase domain of HSP90 chaperone/DNA topoisomerase II/histidine kinase"/>
    <property type="match status" value="1"/>
</dbReference>
<evidence type="ECO:0000256" key="6">
    <source>
        <dbReference type="ARBA" id="ARBA00022679"/>
    </source>
</evidence>
<feature type="transmembrane region" description="Helical" evidence="15">
    <location>
        <begin position="12"/>
        <end position="35"/>
    </location>
</feature>
<dbReference type="OrthoDB" id="9792991at2"/>
<comment type="caution">
    <text evidence="17">The sequence shown here is derived from an EMBL/GenBank/DDBJ whole genome shotgun (WGS) entry which is preliminary data.</text>
</comment>
<keyword evidence="11 15" id="KW-1133">Transmembrane helix</keyword>
<keyword evidence="5" id="KW-0597">Phosphoprotein</keyword>
<evidence type="ECO:0000259" key="16">
    <source>
        <dbReference type="PROSITE" id="PS50109"/>
    </source>
</evidence>
<evidence type="ECO:0000256" key="13">
    <source>
        <dbReference type="ARBA" id="ARBA00023136"/>
    </source>
</evidence>
<dbReference type="HOGENOM" id="CLU_000445_73_0_9"/>
<dbReference type="SMART" id="SM00388">
    <property type="entry name" value="HisKA"/>
    <property type="match status" value="1"/>
</dbReference>
<keyword evidence="4" id="KW-1003">Cell membrane</keyword>
<evidence type="ECO:0000256" key="14">
    <source>
        <dbReference type="SAM" id="MobiDB-lite"/>
    </source>
</evidence>
<dbReference type="CDD" id="cd00082">
    <property type="entry name" value="HisKA"/>
    <property type="match status" value="1"/>
</dbReference>
<evidence type="ECO:0000256" key="2">
    <source>
        <dbReference type="ARBA" id="ARBA00004651"/>
    </source>
</evidence>
<feature type="domain" description="Histidine kinase" evidence="16">
    <location>
        <begin position="587"/>
        <end position="801"/>
    </location>
</feature>
<evidence type="ECO:0000256" key="12">
    <source>
        <dbReference type="ARBA" id="ARBA00023012"/>
    </source>
</evidence>
<organism evidence="17 18">
    <name type="scientific">Eubacterium plexicaudatum ASF492</name>
    <dbReference type="NCBI Taxonomy" id="1235802"/>
    <lineage>
        <taxon>Bacteria</taxon>
        <taxon>Bacillati</taxon>
        <taxon>Bacillota</taxon>
        <taxon>Clostridia</taxon>
        <taxon>Eubacteriales</taxon>
        <taxon>Eubacteriaceae</taxon>
        <taxon>Eubacterium</taxon>
    </lineage>
</organism>
<dbReference type="PANTHER" id="PTHR45528:SF1">
    <property type="entry name" value="SENSOR HISTIDINE KINASE CPXA"/>
    <property type="match status" value="1"/>
</dbReference>
<feature type="transmembrane region" description="Helical" evidence="15">
    <location>
        <begin position="325"/>
        <end position="347"/>
    </location>
</feature>
<evidence type="ECO:0000256" key="7">
    <source>
        <dbReference type="ARBA" id="ARBA00022692"/>
    </source>
</evidence>
<evidence type="ECO:0000256" key="9">
    <source>
        <dbReference type="ARBA" id="ARBA00022777"/>
    </source>
</evidence>
<dbReference type="Pfam" id="PF02518">
    <property type="entry name" value="HATPase_c"/>
    <property type="match status" value="1"/>
</dbReference>
<keyword evidence="18" id="KW-1185">Reference proteome</keyword>
<keyword evidence="10" id="KW-0067">ATP-binding</keyword>
<dbReference type="Pfam" id="PF00512">
    <property type="entry name" value="HisKA"/>
    <property type="match status" value="1"/>
</dbReference>
<dbReference type="EC" id="2.7.13.3" evidence="3"/>
<dbReference type="GO" id="GO:0005524">
    <property type="term" value="F:ATP binding"/>
    <property type="evidence" value="ECO:0007669"/>
    <property type="project" value="UniProtKB-KW"/>
</dbReference>
<evidence type="ECO:0000256" key="4">
    <source>
        <dbReference type="ARBA" id="ARBA00022475"/>
    </source>
</evidence>
<dbReference type="SMART" id="SM00387">
    <property type="entry name" value="HATPase_c"/>
    <property type="match status" value="1"/>
</dbReference>
<evidence type="ECO:0000256" key="11">
    <source>
        <dbReference type="ARBA" id="ARBA00022989"/>
    </source>
</evidence>
<proteinExistence type="predicted"/>
<evidence type="ECO:0000256" key="10">
    <source>
        <dbReference type="ARBA" id="ARBA00022840"/>
    </source>
</evidence>
<dbReference type="Proteomes" id="UP000012589">
    <property type="component" value="Unassembled WGS sequence"/>
</dbReference>
<name>N2BD38_9FIRM</name>
<comment type="subcellular location">
    <subcellularLocation>
        <location evidence="2">Cell membrane</location>
        <topology evidence="2">Multi-pass membrane protein</topology>
    </subcellularLocation>
</comment>